<sequence>MHRLAKEGLMRHDAIHAIASVVAEHVFDALNTGQSDDADVSQARYLAAVERLTAATWREGGK</sequence>
<dbReference type="Proteomes" id="UP000195569">
    <property type="component" value="Unassembled WGS sequence"/>
</dbReference>
<comment type="caution">
    <text evidence="1">The sequence shown here is derived from an EMBL/GenBank/DDBJ whole genome shotgun (WGS) entry which is preliminary data.</text>
</comment>
<protein>
    <submittedName>
        <fullName evidence="1">Uncharacterized protein</fullName>
    </submittedName>
</protein>
<evidence type="ECO:0000313" key="2">
    <source>
        <dbReference type="Proteomes" id="UP000195569"/>
    </source>
</evidence>
<name>A0A1N7RS31_9BURK</name>
<proteinExistence type="predicted"/>
<evidence type="ECO:0000313" key="1">
    <source>
        <dbReference type="EMBL" id="SIT37903.1"/>
    </source>
</evidence>
<dbReference type="AlphaFoldDB" id="A0A1N7RS31"/>
<keyword evidence="2" id="KW-1185">Reference proteome</keyword>
<organism evidence="1 2">
    <name type="scientific">Paraburkholderia piptadeniae</name>
    <dbReference type="NCBI Taxonomy" id="1701573"/>
    <lineage>
        <taxon>Bacteria</taxon>
        <taxon>Pseudomonadati</taxon>
        <taxon>Pseudomonadota</taxon>
        <taxon>Betaproteobacteria</taxon>
        <taxon>Burkholderiales</taxon>
        <taxon>Burkholderiaceae</taxon>
        <taxon>Paraburkholderia</taxon>
    </lineage>
</organism>
<gene>
    <name evidence="1" type="ORF">BN2476_140076</name>
</gene>
<dbReference type="EMBL" id="CYGY02000014">
    <property type="protein sequence ID" value="SIT37903.1"/>
    <property type="molecule type" value="Genomic_DNA"/>
</dbReference>
<reference evidence="1" key="1">
    <citation type="submission" date="2016-12" db="EMBL/GenBank/DDBJ databases">
        <authorList>
            <person name="Moulin L."/>
        </authorList>
    </citation>
    <scope>NUCLEOTIDE SEQUENCE [LARGE SCALE GENOMIC DNA]</scope>
    <source>
        <strain evidence="1">STM 7183</strain>
    </source>
</reference>
<accession>A0A1N7RS31</accession>